<evidence type="ECO:0000313" key="3">
    <source>
        <dbReference type="EMBL" id="SHJ16637.1"/>
    </source>
</evidence>
<accession>A0A1M6H343</accession>
<dbReference type="Gene3D" id="1.25.40.10">
    <property type="entry name" value="Tetratricopeptide repeat domain"/>
    <property type="match status" value="1"/>
</dbReference>
<dbReference type="NCBIfam" id="TIGR03142">
    <property type="entry name" value="cytochro_ccmI"/>
    <property type="match status" value="1"/>
</dbReference>
<protein>
    <submittedName>
        <fullName evidence="3">Cytochrome c-type biogenesis protein CcmH</fullName>
    </submittedName>
</protein>
<gene>
    <name evidence="3" type="ORF">SAMN02745194_01910</name>
</gene>
<feature type="transmembrane region" description="Helical" evidence="2">
    <location>
        <begin position="87"/>
        <end position="104"/>
    </location>
</feature>
<evidence type="ECO:0000256" key="2">
    <source>
        <dbReference type="SAM" id="Phobius"/>
    </source>
</evidence>
<organism evidence="3 4">
    <name type="scientific">Muricoccus roseus</name>
    <dbReference type="NCBI Taxonomy" id="198092"/>
    <lineage>
        <taxon>Bacteria</taxon>
        <taxon>Pseudomonadati</taxon>
        <taxon>Pseudomonadota</taxon>
        <taxon>Alphaproteobacteria</taxon>
        <taxon>Acetobacterales</taxon>
        <taxon>Roseomonadaceae</taxon>
        <taxon>Muricoccus</taxon>
    </lineage>
</organism>
<dbReference type="STRING" id="198092.SAMN02745194_01910"/>
<reference evidence="3 4" key="1">
    <citation type="submission" date="2016-11" db="EMBL/GenBank/DDBJ databases">
        <authorList>
            <person name="Jaros S."/>
            <person name="Januszkiewicz K."/>
            <person name="Wedrychowicz H."/>
        </authorList>
    </citation>
    <scope>NUCLEOTIDE SEQUENCE [LARGE SCALE GENOMIC DNA]</scope>
    <source>
        <strain evidence="3 4">DSM 14916</strain>
    </source>
</reference>
<name>A0A1M6H343_9PROT</name>
<evidence type="ECO:0000313" key="4">
    <source>
        <dbReference type="Proteomes" id="UP000184387"/>
    </source>
</evidence>
<proteinExistence type="predicted"/>
<dbReference type="RefSeq" id="WP_073133977.1">
    <property type="nucleotide sequence ID" value="NZ_FQZF01000009.1"/>
</dbReference>
<dbReference type="Proteomes" id="UP000184387">
    <property type="component" value="Unassembled WGS sequence"/>
</dbReference>
<dbReference type="OrthoDB" id="9815847at2"/>
<dbReference type="InterPro" id="IPR011990">
    <property type="entry name" value="TPR-like_helical_dom_sf"/>
</dbReference>
<keyword evidence="2" id="KW-1133">Transmembrane helix</keyword>
<keyword evidence="4" id="KW-1185">Reference proteome</keyword>
<keyword evidence="1" id="KW-0201">Cytochrome c-type biogenesis</keyword>
<dbReference type="SUPFAM" id="SSF48452">
    <property type="entry name" value="TPR-like"/>
    <property type="match status" value="1"/>
</dbReference>
<dbReference type="EMBL" id="FQZF01000009">
    <property type="protein sequence ID" value="SHJ16637.1"/>
    <property type="molecule type" value="Genomic_DNA"/>
</dbReference>
<evidence type="ECO:0000256" key="1">
    <source>
        <dbReference type="ARBA" id="ARBA00022748"/>
    </source>
</evidence>
<dbReference type="AlphaFoldDB" id="A0A1M6H343"/>
<keyword evidence="2" id="KW-0812">Transmembrane</keyword>
<dbReference type="GO" id="GO:0017004">
    <property type="term" value="P:cytochrome complex assembly"/>
    <property type="evidence" value="ECO:0007669"/>
    <property type="project" value="UniProtKB-KW"/>
</dbReference>
<sequence length="262" mass="27984">MTWVFAALLALAALLPLAWVAWRPARLTDRGAADRALYRAQLAELERDKAMGRLDDAALSAARLEVQRRLLAVPDAAPARMGGRGPVLAGLVVVPVLAFAVYFLNGLPGMPSATFAERRDVTQRDEALLAQLRARLAAIPPENPAARQGWLLLAEAERNRGRAAESAAAYAEALKAGFEPDIAAQRAQVLLEADQVEEAAAFLAEVLPRAPGHVGLRFLSGLAEAQAGRPAVARATWSALLATAPEGAPWRGMVERRMQALP</sequence>
<dbReference type="InterPro" id="IPR017560">
    <property type="entry name" value="Cyt_c_biogenesis_CcmI"/>
</dbReference>
<keyword evidence="2" id="KW-0472">Membrane</keyword>